<gene>
    <name evidence="3" type="ORF">MI149_16075</name>
</gene>
<protein>
    <submittedName>
        <fullName evidence="3">Pyridoxamine 5'-phosphate oxidase family protein</fullName>
    </submittedName>
</protein>
<accession>A0ABY3THR0</accession>
<sequence>MPRELTESERQEFLAAKHVAVISVAATDGRPPASVPIWYDYTPGGNIRITTGASRRKARLIKQNGALTLVVQNEAPPYQYVSVEGSVVDVTEPTPPEVGEEIAVRYLGEEAGRAFAQSLEGEATVLFTIRPDRWFSVDYSE</sequence>
<dbReference type="Proteomes" id="UP001055337">
    <property type="component" value="Chromosome"/>
</dbReference>
<dbReference type="PANTHER" id="PTHR35176:SF6">
    <property type="entry name" value="HEME OXYGENASE HI_0854-RELATED"/>
    <property type="match status" value="1"/>
</dbReference>
<dbReference type="PANTHER" id="PTHR35176">
    <property type="entry name" value="HEME OXYGENASE HI_0854-RELATED"/>
    <property type="match status" value="1"/>
</dbReference>
<evidence type="ECO:0000256" key="1">
    <source>
        <dbReference type="ARBA" id="ARBA00023002"/>
    </source>
</evidence>
<evidence type="ECO:0000313" key="4">
    <source>
        <dbReference type="Proteomes" id="UP001055337"/>
    </source>
</evidence>
<dbReference type="SUPFAM" id="SSF50475">
    <property type="entry name" value="FMN-binding split barrel"/>
    <property type="match status" value="1"/>
</dbReference>
<reference evidence="3" key="1">
    <citation type="submission" date="2022-08" db="EMBL/GenBank/DDBJ databases">
        <title>Whole genome sequencing of non-tuberculosis mycobacteria type-strains.</title>
        <authorList>
            <person name="Igarashi Y."/>
            <person name="Osugi A."/>
            <person name="Mitarai S."/>
        </authorList>
    </citation>
    <scope>NUCLEOTIDE SEQUENCE</scope>
    <source>
        <strain evidence="3">JCM 16369</strain>
    </source>
</reference>
<dbReference type="Pfam" id="PF01243">
    <property type="entry name" value="PNPOx_N"/>
    <property type="match status" value="1"/>
</dbReference>
<feature type="domain" description="Pyridoxamine 5'-phosphate oxidase N-terminal" evidence="2">
    <location>
        <begin position="9"/>
        <end position="137"/>
    </location>
</feature>
<dbReference type="InterPro" id="IPR012349">
    <property type="entry name" value="Split_barrel_FMN-bd"/>
</dbReference>
<name>A0ABY3THR0_9MYCO</name>
<keyword evidence="4" id="KW-1185">Reference proteome</keyword>
<evidence type="ECO:0000313" key="3">
    <source>
        <dbReference type="EMBL" id="ULN39284.1"/>
    </source>
</evidence>
<dbReference type="InterPro" id="IPR052019">
    <property type="entry name" value="F420H2_bilvrd_red/Heme_oxyg"/>
</dbReference>
<dbReference type="Gene3D" id="2.30.110.10">
    <property type="entry name" value="Electron Transport, Fmn-binding Protein, Chain A"/>
    <property type="match status" value="1"/>
</dbReference>
<dbReference type="InterPro" id="IPR011576">
    <property type="entry name" value="Pyridox_Oxase_N"/>
</dbReference>
<keyword evidence="1" id="KW-0560">Oxidoreductase</keyword>
<dbReference type="RefSeq" id="WP_240176256.1">
    <property type="nucleotide sequence ID" value="NZ_CP092362.2"/>
</dbReference>
<organism evidence="3 4">
    <name type="scientific">Mycolicibacterium crocinum</name>
    <dbReference type="NCBI Taxonomy" id="388459"/>
    <lineage>
        <taxon>Bacteria</taxon>
        <taxon>Bacillati</taxon>
        <taxon>Actinomycetota</taxon>
        <taxon>Actinomycetes</taxon>
        <taxon>Mycobacteriales</taxon>
        <taxon>Mycobacteriaceae</taxon>
        <taxon>Mycolicibacterium</taxon>
    </lineage>
</organism>
<proteinExistence type="predicted"/>
<evidence type="ECO:0000259" key="2">
    <source>
        <dbReference type="Pfam" id="PF01243"/>
    </source>
</evidence>
<dbReference type="EMBL" id="CP092362">
    <property type="protein sequence ID" value="ULN39284.1"/>
    <property type="molecule type" value="Genomic_DNA"/>
</dbReference>